<dbReference type="Gramene" id="TVU23265">
    <property type="protein sequence ID" value="TVU23265"/>
    <property type="gene ID" value="EJB05_25620"/>
</dbReference>
<evidence type="ECO:0000259" key="1">
    <source>
        <dbReference type="PROSITE" id="PS50303"/>
    </source>
</evidence>
<gene>
    <name evidence="2" type="ORF">EJB05_25620</name>
</gene>
<dbReference type="Proteomes" id="UP000324897">
    <property type="component" value="Chromosome 2"/>
</dbReference>
<organism evidence="2 3">
    <name type="scientific">Eragrostis curvula</name>
    <name type="common">weeping love grass</name>
    <dbReference type="NCBI Taxonomy" id="38414"/>
    <lineage>
        <taxon>Eukaryota</taxon>
        <taxon>Viridiplantae</taxon>
        <taxon>Streptophyta</taxon>
        <taxon>Embryophyta</taxon>
        <taxon>Tracheophyta</taxon>
        <taxon>Spermatophyta</taxon>
        <taxon>Magnoliopsida</taxon>
        <taxon>Liliopsida</taxon>
        <taxon>Poales</taxon>
        <taxon>Poaceae</taxon>
        <taxon>PACMAD clade</taxon>
        <taxon>Chloridoideae</taxon>
        <taxon>Eragrostideae</taxon>
        <taxon>Eragrostidinae</taxon>
        <taxon>Eragrostis</taxon>
    </lineage>
</organism>
<reference evidence="2 3" key="1">
    <citation type="journal article" date="2019" name="Sci. Rep.">
        <title>A high-quality genome of Eragrostis curvula grass provides insights into Poaceae evolution and supports new strategies to enhance forage quality.</title>
        <authorList>
            <person name="Carballo J."/>
            <person name="Santos B.A.C.M."/>
            <person name="Zappacosta D."/>
            <person name="Garbus I."/>
            <person name="Selva J.P."/>
            <person name="Gallo C.A."/>
            <person name="Diaz A."/>
            <person name="Albertini E."/>
            <person name="Caccamo M."/>
            <person name="Echenique V."/>
        </authorList>
    </citation>
    <scope>NUCLEOTIDE SEQUENCE [LARGE SCALE GENOMIC DNA]</scope>
    <source>
        <strain evidence="3">cv. Victoria</strain>
        <tissue evidence="2">Leaf</tissue>
    </source>
</reference>
<dbReference type="GO" id="GO:0003723">
    <property type="term" value="F:RNA binding"/>
    <property type="evidence" value="ECO:0007669"/>
    <property type="project" value="InterPro"/>
</dbReference>
<dbReference type="InterPro" id="IPR033133">
    <property type="entry name" value="PUM-HD"/>
</dbReference>
<dbReference type="AlphaFoldDB" id="A0A5J9UHP2"/>
<proteinExistence type="predicted"/>
<comment type="caution">
    <text evidence="2">The sequence shown here is derived from an EMBL/GenBank/DDBJ whole genome shotgun (WGS) entry which is preliminary data.</text>
</comment>
<evidence type="ECO:0000313" key="2">
    <source>
        <dbReference type="EMBL" id="TVU23265.1"/>
    </source>
</evidence>
<feature type="non-terminal residue" evidence="2">
    <location>
        <position position="1"/>
    </location>
</feature>
<sequence>MMCHSFANFVIKKVVSIAGEGPLRVLADVARCNTARIKKVQHGRHVLAHIEKVLAHRGRGMPPVRIVAVPQLPPPARFR</sequence>
<dbReference type="InterPro" id="IPR011989">
    <property type="entry name" value="ARM-like"/>
</dbReference>
<dbReference type="Gene3D" id="1.25.10.10">
    <property type="entry name" value="Leucine-rich Repeat Variant"/>
    <property type="match status" value="1"/>
</dbReference>
<keyword evidence="3" id="KW-1185">Reference proteome</keyword>
<dbReference type="EMBL" id="RWGY01000013">
    <property type="protein sequence ID" value="TVU23265.1"/>
    <property type="molecule type" value="Genomic_DNA"/>
</dbReference>
<dbReference type="PROSITE" id="PS50303">
    <property type="entry name" value="PUM_HD"/>
    <property type="match status" value="1"/>
</dbReference>
<evidence type="ECO:0000313" key="3">
    <source>
        <dbReference type="Proteomes" id="UP000324897"/>
    </source>
</evidence>
<name>A0A5J9UHP2_9POAL</name>
<accession>A0A5J9UHP2</accession>
<feature type="domain" description="PUM-HD" evidence="1">
    <location>
        <begin position="1"/>
        <end position="54"/>
    </location>
</feature>
<protein>
    <recommendedName>
        <fullName evidence="1">PUM-HD domain-containing protein</fullName>
    </recommendedName>
</protein>